<proteinExistence type="predicted"/>
<accession>A0A412G105</accession>
<dbReference type="SUPFAM" id="SSF51338">
    <property type="entry name" value="Composite domain of metallo-dependent hydrolases"/>
    <property type="match status" value="1"/>
</dbReference>
<sequence length="387" mass="42219">MIAIVHGKLQTVTQGVVEDGTLLINNGKITAMGTDIPVPEGAEILDAAGKWVTPGLIDAHSHLSGLNEPAWMPSTMDANEITDPVTAQVRMLDAFNPFDEAIPKVRNAGFTTCCTLPGSANVIGGTGFSFKLKQASTVQDMMIPGTEVMKMALGENPKRCYGPDKKMPMTRMGTGAVLRETLFNAKVYSDKLKKAETDPTVHVEPNFRLDPLVPVVRGERRCRIHCHQADDIVTAIRIAEEFHLKYAIEHCTEGYKIKEFLKEKDITAVVGPLKMGPMKFEIWGCRQDTPAVFEKTGINFCLTADGASDTVWLPSDIGIAMRYGLSFQTALEAVTIRPARLLGLENRVGSLEVGKDADIAIFDGMPFENLTSCLATIIDGKIEHCIL</sequence>
<dbReference type="GeneID" id="83015437"/>
<evidence type="ECO:0000259" key="1">
    <source>
        <dbReference type="Pfam" id="PF01979"/>
    </source>
</evidence>
<dbReference type="CDD" id="cd01309">
    <property type="entry name" value="Met_dep_hydrolase_C"/>
    <property type="match status" value="1"/>
</dbReference>
<dbReference type="EMBL" id="QRUP01000009">
    <property type="protein sequence ID" value="RGR74103.1"/>
    <property type="molecule type" value="Genomic_DNA"/>
</dbReference>
<dbReference type="RefSeq" id="WP_117894872.1">
    <property type="nucleotide sequence ID" value="NZ_CABJCV010000009.1"/>
</dbReference>
<dbReference type="PANTHER" id="PTHR43135:SF3">
    <property type="entry name" value="ALPHA-D-RIBOSE 1-METHYLPHOSPHONATE 5-TRIPHOSPHATE DIPHOSPHATASE"/>
    <property type="match status" value="1"/>
</dbReference>
<comment type="caution">
    <text evidence="2">The sequence shown here is derived from an EMBL/GenBank/DDBJ whole genome shotgun (WGS) entry which is preliminary data.</text>
</comment>
<gene>
    <name evidence="2" type="ORF">DWY25_08470</name>
</gene>
<dbReference type="InterPro" id="IPR032466">
    <property type="entry name" value="Metal_Hydrolase"/>
</dbReference>
<dbReference type="InterPro" id="IPR011059">
    <property type="entry name" value="Metal-dep_hydrolase_composite"/>
</dbReference>
<evidence type="ECO:0000313" key="3">
    <source>
        <dbReference type="Proteomes" id="UP000284178"/>
    </source>
</evidence>
<dbReference type="InterPro" id="IPR006680">
    <property type="entry name" value="Amidohydro-rel"/>
</dbReference>
<dbReference type="Gene3D" id="3.20.20.140">
    <property type="entry name" value="Metal-dependent hydrolases"/>
    <property type="match status" value="1"/>
</dbReference>
<feature type="domain" description="Amidohydrolase-related" evidence="1">
    <location>
        <begin position="294"/>
        <end position="380"/>
    </location>
</feature>
<dbReference type="InterPro" id="IPR051781">
    <property type="entry name" value="Metallo-dep_Hydrolase"/>
</dbReference>
<dbReference type="Pfam" id="PF01979">
    <property type="entry name" value="Amidohydro_1"/>
    <property type="match status" value="1"/>
</dbReference>
<reference evidence="2 3" key="1">
    <citation type="submission" date="2018-08" db="EMBL/GenBank/DDBJ databases">
        <title>A genome reference for cultivated species of the human gut microbiota.</title>
        <authorList>
            <person name="Zou Y."/>
            <person name="Xue W."/>
            <person name="Luo G."/>
        </authorList>
    </citation>
    <scope>NUCLEOTIDE SEQUENCE [LARGE SCALE GENOMIC DNA]</scope>
    <source>
        <strain evidence="2 3">AF24-29</strain>
    </source>
</reference>
<dbReference type="Proteomes" id="UP000284178">
    <property type="component" value="Unassembled WGS sequence"/>
</dbReference>
<keyword evidence="2" id="KW-0378">Hydrolase</keyword>
<evidence type="ECO:0000313" key="2">
    <source>
        <dbReference type="EMBL" id="RGR74103.1"/>
    </source>
</evidence>
<keyword evidence="3" id="KW-1185">Reference proteome</keyword>
<dbReference type="SUPFAM" id="SSF51556">
    <property type="entry name" value="Metallo-dependent hydrolases"/>
    <property type="match status" value="1"/>
</dbReference>
<dbReference type="GO" id="GO:0016810">
    <property type="term" value="F:hydrolase activity, acting on carbon-nitrogen (but not peptide) bonds"/>
    <property type="evidence" value="ECO:0007669"/>
    <property type="project" value="InterPro"/>
</dbReference>
<name>A0A412G105_9FIRM</name>
<dbReference type="PANTHER" id="PTHR43135">
    <property type="entry name" value="ALPHA-D-RIBOSE 1-METHYLPHOSPHONATE 5-TRIPHOSPHATE DIPHOSPHATASE"/>
    <property type="match status" value="1"/>
</dbReference>
<protein>
    <submittedName>
        <fullName evidence="2">Amidohydrolase</fullName>
    </submittedName>
</protein>
<dbReference type="AlphaFoldDB" id="A0A412G105"/>
<organism evidence="2 3">
    <name type="scientific">Holdemania filiformis</name>
    <dbReference type="NCBI Taxonomy" id="61171"/>
    <lineage>
        <taxon>Bacteria</taxon>
        <taxon>Bacillati</taxon>
        <taxon>Bacillota</taxon>
        <taxon>Erysipelotrichia</taxon>
        <taxon>Erysipelotrichales</taxon>
        <taxon>Erysipelotrichaceae</taxon>
        <taxon>Holdemania</taxon>
    </lineage>
</organism>
<dbReference type="Gene3D" id="2.30.40.10">
    <property type="entry name" value="Urease, subunit C, domain 1"/>
    <property type="match status" value="1"/>
</dbReference>